<organism evidence="2">
    <name type="scientific">Triticum urartu</name>
    <name type="common">Red wild einkorn</name>
    <name type="synonym">Crithodium urartu</name>
    <dbReference type="NCBI Taxonomy" id="4572"/>
    <lineage>
        <taxon>Eukaryota</taxon>
        <taxon>Viridiplantae</taxon>
        <taxon>Streptophyta</taxon>
        <taxon>Embryophyta</taxon>
        <taxon>Tracheophyta</taxon>
        <taxon>Spermatophyta</taxon>
        <taxon>Magnoliopsida</taxon>
        <taxon>Liliopsida</taxon>
        <taxon>Poales</taxon>
        <taxon>Poaceae</taxon>
        <taxon>BOP clade</taxon>
        <taxon>Pooideae</taxon>
        <taxon>Triticodae</taxon>
        <taxon>Triticeae</taxon>
        <taxon>Triticinae</taxon>
        <taxon>Triticum</taxon>
    </lineage>
</organism>
<gene>
    <name evidence="2" type="ORF">TRIUR3_28251</name>
</gene>
<name>M7ZK26_TRIUA</name>
<reference evidence="2" key="1">
    <citation type="journal article" date="2013" name="Nature">
        <title>Draft genome of the wheat A-genome progenitor Triticum urartu.</title>
        <authorList>
            <person name="Ling H.Q."/>
            <person name="Zhao S."/>
            <person name="Liu D."/>
            <person name="Wang J."/>
            <person name="Sun H."/>
            <person name="Zhang C."/>
            <person name="Fan H."/>
            <person name="Li D."/>
            <person name="Dong L."/>
            <person name="Tao Y."/>
            <person name="Gao C."/>
            <person name="Wu H."/>
            <person name="Li Y."/>
            <person name="Cui Y."/>
            <person name="Guo X."/>
            <person name="Zheng S."/>
            <person name="Wang B."/>
            <person name="Yu K."/>
            <person name="Liang Q."/>
            <person name="Yang W."/>
            <person name="Lou X."/>
            <person name="Chen J."/>
            <person name="Feng M."/>
            <person name="Jian J."/>
            <person name="Zhang X."/>
            <person name="Luo G."/>
            <person name="Jiang Y."/>
            <person name="Liu J."/>
            <person name="Wang Z."/>
            <person name="Sha Y."/>
            <person name="Zhang B."/>
            <person name="Wu H."/>
            <person name="Tang D."/>
            <person name="Shen Q."/>
            <person name="Xue P."/>
            <person name="Zou S."/>
            <person name="Wang X."/>
            <person name="Liu X."/>
            <person name="Wang F."/>
            <person name="Yang Y."/>
            <person name="An X."/>
            <person name="Dong Z."/>
            <person name="Zhang K."/>
            <person name="Zhang X."/>
            <person name="Luo M.C."/>
            <person name="Dvorak J."/>
            <person name="Tong Y."/>
            <person name="Wang J."/>
            <person name="Yang H."/>
            <person name="Li Z."/>
            <person name="Wang D."/>
            <person name="Zhang A."/>
            <person name="Wang J."/>
        </authorList>
    </citation>
    <scope>NUCLEOTIDE SEQUENCE</scope>
</reference>
<feature type="compositionally biased region" description="Basic and acidic residues" evidence="1">
    <location>
        <begin position="95"/>
        <end position="105"/>
    </location>
</feature>
<evidence type="ECO:0000256" key="1">
    <source>
        <dbReference type="SAM" id="MobiDB-lite"/>
    </source>
</evidence>
<evidence type="ECO:0000313" key="2">
    <source>
        <dbReference type="EMBL" id="EMS63563.1"/>
    </source>
</evidence>
<dbReference type="EMBL" id="KD067701">
    <property type="protein sequence ID" value="EMS63563.1"/>
    <property type="molecule type" value="Genomic_DNA"/>
</dbReference>
<dbReference type="AlphaFoldDB" id="M7ZK26"/>
<feature type="region of interest" description="Disordered" evidence="1">
    <location>
        <begin position="76"/>
        <end position="129"/>
    </location>
</feature>
<proteinExistence type="predicted"/>
<sequence>MGLEHTSTRKPPNDHINFGIAPIKRVPTAMLDEQEAPQVTIIRKAKAVPGRCIDLGLHVASIKSGIQAWTLADKTRSGDRYGGSAQTADNQADDECVRNSNDLKRQRVNQGSGGLEDGGSRTAIARAAT</sequence>
<accession>M7ZK26</accession>
<protein>
    <submittedName>
        <fullName evidence="2">Uncharacterized protein</fullName>
    </submittedName>
</protein>